<reference evidence="1 2" key="1">
    <citation type="journal article" date="2015" name="Nature">
        <title>rRNA introns, odd ribosomes, and small enigmatic genomes across a large radiation of phyla.</title>
        <authorList>
            <person name="Brown C.T."/>
            <person name="Hug L.A."/>
            <person name="Thomas B.C."/>
            <person name="Sharon I."/>
            <person name="Castelle C.J."/>
            <person name="Singh A."/>
            <person name="Wilkins M.J."/>
            <person name="Williams K.H."/>
            <person name="Banfield J.F."/>
        </authorList>
    </citation>
    <scope>NUCLEOTIDE SEQUENCE [LARGE SCALE GENOMIC DNA]</scope>
</reference>
<gene>
    <name evidence="1" type="ORF">US68_C0031G0007</name>
</gene>
<feature type="non-terminal residue" evidence="1">
    <location>
        <position position="1"/>
    </location>
</feature>
<dbReference type="AlphaFoldDB" id="A0A0G0I1M7"/>
<protein>
    <submittedName>
        <fullName evidence="1">Uncharacterized protein</fullName>
    </submittedName>
</protein>
<proteinExistence type="predicted"/>
<dbReference type="EMBL" id="LBTX01000031">
    <property type="protein sequence ID" value="KKQ48492.1"/>
    <property type="molecule type" value="Genomic_DNA"/>
</dbReference>
<comment type="caution">
    <text evidence="1">The sequence shown here is derived from an EMBL/GenBank/DDBJ whole genome shotgun (WGS) entry which is preliminary data.</text>
</comment>
<evidence type="ECO:0000313" key="2">
    <source>
        <dbReference type="Proteomes" id="UP000034231"/>
    </source>
</evidence>
<name>A0A0G0I1M7_9BACT</name>
<accession>A0A0G0I1M7</accession>
<organism evidence="1 2">
    <name type="scientific">Candidatus Shapirobacteria bacterium GW2011_GWE1_38_10</name>
    <dbReference type="NCBI Taxonomy" id="1618488"/>
    <lineage>
        <taxon>Bacteria</taxon>
        <taxon>Candidatus Shapironibacteriota</taxon>
    </lineage>
</organism>
<sequence length="37" mass="4498">YFIKKFLKKAKNYLTENGTIYMEFDFLQKGIKEIFST</sequence>
<evidence type="ECO:0000313" key="1">
    <source>
        <dbReference type="EMBL" id="KKQ48492.1"/>
    </source>
</evidence>
<dbReference type="Proteomes" id="UP000034231">
    <property type="component" value="Unassembled WGS sequence"/>
</dbReference>